<comment type="similarity">
    <text evidence="2">Belongs to the Rht family.</text>
</comment>
<evidence type="ECO:0000256" key="6">
    <source>
        <dbReference type="ARBA" id="ARBA00023136"/>
    </source>
</evidence>
<feature type="transmembrane region" description="Helical" evidence="7">
    <location>
        <begin position="192"/>
        <end position="210"/>
    </location>
</feature>
<evidence type="ECO:0000313" key="9">
    <source>
        <dbReference type="Proteomes" id="UP001501627"/>
    </source>
</evidence>
<dbReference type="Pfam" id="PF01810">
    <property type="entry name" value="LysE"/>
    <property type="match status" value="1"/>
</dbReference>
<feature type="transmembrane region" description="Helical" evidence="7">
    <location>
        <begin position="147"/>
        <end position="172"/>
    </location>
</feature>
<dbReference type="EMBL" id="BAABBP010000027">
    <property type="protein sequence ID" value="GAA4001265.1"/>
    <property type="molecule type" value="Genomic_DNA"/>
</dbReference>
<dbReference type="PANTHER" id="PTHR30086">
    <property type="entry name" value="ARGININE EXPORTER PROTEIN ARGO"/>
    <property type="match status" value="1"/>
</dbReference>
<evidence type="ECO:0000256" key="2">
    <source>
        <dbReference type="ARBA" id="ARBA00007928"/>
    </source>
</evidence>
<evidence type="ECO:0000256" key="3">
    <source>
        <dbReference type="ARBA" id="ARBA00022475"/>
    </source>
</evidence>
<name>A0ABP7RRV7_9BURK</name>
<evidence type="ECO:0000256" key="1">
    <source>
        <dbReference type="ARBA" id="ARBA00004651"/>
    </source>
</evidence>
<proteinExistence type="inferred from homology"/>
<sequence>MLVPAMSHYPLFLSLSLITVLMPGSAVLMTLSTALTRDRKASVYAIAGLICGSCITCAAAMLGGAALLASVEASALRALELASVGVLAYLAVRAWRAAPLPAMQDQPQRRVLRRIFVSGLMLQCVNPYLLVYVMATWPQFLDRAQPLPLQLLALLGLHALVTLGVHSGYAALAHRACRWLGGRGGALQMRRFGALAYLGFGASLALRLVGG</sequence>
<protein>
    <submittedName>
        <fullName evidence="8">LysE family translocator</fullName>
    </submittedName>
</protein>
<feature type="transmembrane region" description="Helical" evidence="7">
    <location>
        <begin position="12"/>
        <end position="31"/>
    </location>
</feature>
<keyword evidence="4 7" id="KW-0812">Transmembrane</keyword>
<evidence type="ECO:0000256" key="5">
    <source>
        <dbReference type="ARBA" id="ARBA00022989"/>
    </source>
</evidence>
<organism evidence="8 9">
    <name type="scientific">Comamonas faecalis</name>
    <dbReference type="NCBI Taxonomy" id="1387849"/>
    <lineage>
        <taxon>Bacteria</taxon>
        <taxon>Pseudomonadati</taxon>
        <taxon>Pseudomonadota</taxon>
        <taxon>Betaproteobacteria</taxon>
        <taxon>Burkholderiales</taxon>
        <taxon>Comamonadaceae</taxon>
        <taxon>Comamonas</taxon>
    </lineage>
</organism>
<gene>
    <name evidence="8" type="ORF">GCM10022279_26520</name>
</gene>
<dbReference type="PANTHER" id="PTHR30086:SF14">
    <property type="entry name" value="HOMOSERINE_HOMOSERINE LACTONE EFFLUX PROTEIN"/>
    <property type="match status" value="1"/>
</dbReference>
<keyword evidence="5 7" id="KW-1133">Transmembrane helix</keyword>
<evidence type="ECO:0000256" key="7">
    <source>
        <dbReference type="SAM" id="Phobius"/>
    </source>
</evidence>
<keyword evidence="6 7" id="KW-0472">Membrane</keyword>
<accession>A0ABP7RRV7</accession>
<dbReference type="Proteomes" id="UP001501627">
    <property type="component" value="Unassembled WGS sequence"/>
</dbReference>
<dbReference type="InterPro" id="IPR001123">
    <property type="entry name" value="LeuE-type"/>
</dbReference>
<keyword evidence="3" id="KW-1003">Cell membrane</keyword>
<feature type="transmembrane region" description="Helical" evidence="7">
    <location>
        <begin position="43"/>
        <end position="69"/>
    </location>
</feature>
<reference evidence="9" key="1">
    <citation type="journal article" date="2019" name="Int. J. Syst. Evol. Microbiol.">
        <title>The Global Catalogue of Microorganisms (GCM) 10K type strain sequencing project: providing services to taxonomists for standard genome sequencing and annotation.</title>
        <authorList>
            <consortium name="The Broad Institute Genomics Platform"/>
            <consortium name="The Broad Institute Genome Sequencing Center for Infectious Disease"/>
            <person name="Wu L."/>
            <person name="Ma J."/>
        </authorList>
    </citation>
    <scope>NUCLEOTIDE SEQUENCE [LARGE SCALE GENOMIC DNA]</scope>
    <source>
        <strain evidence="9">JCM 17561</strain>
    </source>
</reference>
<comment type="subcellular location">
    <subcellularLocation>
        <location evidence="1">Cell membrane</location>
        <topology evidence="1">Multi-pass membrane protein</topology>
    </subcellularLocation>
</comment>
<feature type="transmembrane region" description="Helical" evidence="7">
    <location>
        <begin position="115"/>
        <end position="135"/>
    </location>
</feature>
<evidence type="ECO:0000256" key="4">
    <source>
        <dbReference type="ARBA" id="ARBA00022692"/>
    </source>
</evidence>
<comment type="caution">
    <text evidence="8">The sequence shown here is derived from an EMBL/GenBank/DDBJ whole genome shotgun (WGS) entry which is preliminary data.</text>
</comment>
<keyword evidence="9" id="KW-1185">Reference proteome</keyword>
<feature type="transmembrane region" description="Helical" evidence="7">
    <location>
        <begin position="75"/>
        <end position="95"/>
    </location>
</feature>
<evidence type="ECO:0000313" key="8">
    <source>
        <dbReference type="EMBL" id="GAA4001265.1"/>
    </source>
</evidence>